<dbReference type="OrthoDB" id="9803176at2"/>
<dbReference type="SMART" id="SM00073">
    <property type="entry name" value="HPT"/>
    <property type="match status" value="2"/>
</dbReference>
<organism evidence="17 18">
    <name type="scientific">Gemmata obscuriglobus</name>
    <dbReference type="NCBI Taxonomy" id="114"/>
    <lineage>
        <taxon>Bacteria</taxon>
        <taxon>Pseudomonadati</taxon>
        <taxon>Planctomycetota</taxon>
        <taxon>Planctomycetia</taxon>
        <taxon>Gemmatales</taxon>
        <taxon>Gemmataceae</taxon>
        <taxon>Gemmata</taxon>
    </lineage>
</organism>
<dbReference type="GO" id="GO:0005524">
    <property type="term" value="F:ATP binding"/>
    <property type="evidence" value="ECO:0007669"/>
    <property type="project" value="UniProtKB-KW"/>
</dbReference>
<evidence type="ECO:0000256" key="7">
    <source>
        <dbReference type="ARBA" id="ARBA00022741"/>
    </source>
</evidence>
<dbReference type="InterPro" id="IPR036097">
    <property type="entry name" value="HisK_dim/P_sf"/>
</dbReference>
<gene>
    <name evidence="17" type="ORF">C1280_06130</name>
</gene>
<evidence type="ECO:0000256" key="2">
    <source>
        <dbReference type="ARBA" id="ARBA00012438"/>
    </source>
</evidence>
<feature type="modified residue" description="Phosphohistidine" evidence="12">
    <location>
        <position position="510"/>
    </location>
</feature>
<dbReference type="InterPro" id="IPR002545">
    <property type="entry name" value="CheW-lke_dom"/>
</dbReference>
<comment type="catalytic activity">
    <reaction evidence="1">
        <text>ATP + protein L-histidine = ADP + protein N-phospho-L-histidine.</text>
        <dbReference type="EC" id="2.7.13.3"/>
    </reaction>
</comment>
<dbReference type="SUPFAM" id="SSF55874">
    <property type="entry name" value="ATPase domain of HSP90 chaperone/DNA topoisomerase II/histidine kinase"/>
    <property type="match status" value="1"/>
</dbReference>
<feature type="modified residue" description="Phosphohistidine" evidence="12">
    <location>
        <position position="48"/>
    </location>
</feature>
<dbReference type="Gene3D" id="2.30.30.40">
    <property type="entry name" value="SH3 Domains"/>
    <property type="match status" value="1"/>
</dbReference>
<dbReference type="Proteomes" id="UP000245802">
    <property type="component" value="Chromosome"/>
</dbReference>
<dbReference type="AlphaFoldDB" id="A0A2Z3GXA6"/>
<dbReference type="SUPFAM" id="SSF47384">
    <property type="entry name" value="Homodimeric domain of signal transducing histidine kinase"/>
    <property type="match status" value="1"/>
</dbReference>
<keyword evidence="5 12" id="KW-0597">Phosphoprotein</keyword>
<evidence type="ECO:0000256" key="10">
    <source>
        <dbReference type="ARBA" id="ARBA00023012"/>
    </source>
</evidence>
<evidence type="ECO:0000256" key="3">
    <source>
        <dbReference type="ARBA" id="ARBA00021495"/>
    </source>
</evidence>
<feature type="compositionally biased region" description="Pro residues" evidence="13">
    <location>
        <begin position="166"/>
        <end position="179"/>
    </location>
</feature>
<evidence type="ECO:0000256" key="11">
    <source>
        <dbReference type="ARBA" id="ARBA00035100"/>
    </source>
</evidence>
<dbReference type="Pfam" id="PF01627">
    <property type="entry name" value="Hpt"/>
    <property type="match status" value="2"/>
</dbReference>
<keyword evidence="6" id="KW-0808">Transferase</keyword>
<dbReference type="SMART" id="SM00387">
    <property type="entry name" value="HATPase_c"/>
    <property type="match status" value="1"/>
</dbReference>
<evidence type="ECO:0000256" key="1">
    <source>
        <dbReference type="ARBA" id="ARBA00000085"/>
    </source>
</evidence>
<keyword evidence="9" id="KW-0067">ATP-binding</keyword>
<keyword evidence="18" id="KW-1185">Reference proteome</keyword>
<feature type="compositionally biased region" description="Low complexity" evidence="13">
    <location>
        <begin position="272"/>
        <end position="283"/>
    </location>
</feature>
<name>A0A2Z3GXA6_9BACT</name>
<evidence type="ECO:0000256" key="12">
    <source>
        <dbReference type="PROSITE-ProRule" id="PRU00110"/>
    </source>
</evidence>
<feature type="compositionally biased region" description="Low complexity" evidence="13">
    <location>
        <begin position="615"/>
        <end position="628"/>
    </location>
</feature>
<feature type="region of interest" description="Disordered" evidence="13">
    <location>
        <begin position="272"/>
        <end position="305"/>
    </location>
</feature>
<feature type="domain" description="Histidine kinase" evidence="14">
    <location>
        <begin position="714"/>
        <end position="915"/>
    </location>
</feature>
<evidence type="ECO:0000259" key="14">
    <source>
        <dbReference type="PROSITE" id="PS50109"/>
    </source>
</evidence>
<dbReference type="InterPro" id="IPR003594">
    <property type="entry name" value="HATPase_dom"/>
</dbReference>
<evidence type="ECO:0000256" key="5">
    <source>
        <dbReference type="ARBA" id="ARBA00022553"/>
    </source>
</evidence>
<sequence length="1066" mass="112520">MQLDPERYLRTFFDEAVEHISALEGALLRLESGPHDPAAVDAAFRAAHSVKGGADAVGLPHIAKFTHGLEGFLERFRGGGKIPRRVLDLLLEATDTLGRLVSAARAAEAPPPGVDELLARLTTDAGGSMVSKSWWAAPQALGALQSQAGAPKPAPTSGSQAGSPKPAAPAPAAPPPAAAPEPTTYTVTVVPHPEALRSGLDPLGLLREVGALGTVERVEVHTKGLPALADLDPERCYLSWTLRLSTAQPADAIRDVFAFAPALVKATVQVGATDPSPADSAAPPQAPPAPPPPKAPPAAPKTPAATWVASFERKLPIPDPIRFATFLVDRGTVTAPQALTALARQHEARPTLGRVAVEAGLVTVENLTGLLAHMGPDEGFGSAAVRLGYLSENDLGRLVLAQERQAPPIGECLVETGALTPDQLSTETLQFCAKAATAPHPASSYCDLPPPPVEMPRAPGQSLLLENGPMIGDFCQEASEHLETADRNLLVIDGDPTNANALNAVYRGFHTIKGVSSMLGLAAVQMVAHEAENLLNLARDGKVRLQGKPMDLVFASTDALKRQVQFIRAWSTEGGRLAEDPALPALVAELRVAASGATEAPPRAAPKSVAPPAPVAAAAPAPAAEHVPAPAPKAEKAEHAPAPAPAPKAEKAEPAAEGAGLRRIPEKETVRVDKDRLDKLINTIGELVIAQSMAQQEFDEMSNGSGVGSLALPELAKISRDLQELSLSLRMVPLQGTFQKMARLVRDLSRKMNKPVELELHGEETELDKTVVDQLGDPLMHMVRNAVDHGLEDPDERTTVGKTREGHVELRAYHQGGSVFIELTDDGKGLDRERILKKAVEKAIIAEGQRLTDPEIYALIFEPGFSTAKAVTDVSGRGVGMDVVRRNVEALQGNILIRTQAGKGTTFTIRLPLTLAIMDGLMVALGDDVYVLPLLSVVESFRPHPADLRRVAGHGEAVTVRGEVVPLLRLHQLFGRSARVEDPGRGLVVLVEDQGKKHAILVDELLGQMQAVVKSLDANYRRVEGLAGATILGDGRVAMILDIHGLAQLHAQGGGALEPMLAPAAV</sequence>
<dbReference type="EMBL" id="CP025958">
    <property type="protein sequence ID" value="AWM36642.1"/>
    <property type="molecule type" value="Genomic_DNA"/>
</dbReference>
<evidence type="ECO:0000256" key="9">
    <source>
        <dbReference type="ARBA" id="ARBA00022840"/>
    </source>
</evidence>
<evidence type="ECO:0000259" key="16">
    <source>
        <dbReference type="PROSITE" id="PS50894"/>
    </source>
</evidence>
<dbReference type="InterPro" id="IPR051315">
    <property type="entry name" value="Bact_Chemotaxis_CheA"/>
</dbReference>
<evidence type="ECO:0000313" key="18">
    <source>
        <dbReference type="Proteomes" id="UP000245802"/>
    </source>
</evidence>
<dbReference type="GO" id="GO:0006935">
    <property type="term" value="P:chemotaxis"/>
    <property type="evidence" value="ECO:0007669"/>
    <property type="project" value="UniProtKB-KW"/>
</dbReference>
<evidence type="ECO:0000256" key="4">
    <source>
        <dbReference type="ARBA" id="ARBA00022500"/>
    </source>
</evidence>
<feature type="domain" description="HPt" evidence="16">
    <location>
        <begin position="463"/>
        <end position="570"/>
    </location>
</feature>
<dbReference type="FunFam" id="3.30.565.10:FF:000016">
    <property type="entry name" value="Chemotaxis protein CheA, putative"/>
    <property type="match status" value="1"/>
</dbReference>
<dbReference type="InterPro" id="IPR004358">
    <property type="entry name" value="Sig_transdc_His_kin-like_C"/>
</dbReference>
<dbReference type="InterPro" id="IPR037006">
    <property type="entry name" value="CheA-like_homodim_sf"/>
</dbReference>
<dbReference type="Pfam" id="PF02895">
    <property type="entry name" value="H-kinase_dim"/>
    <property type="match status" value="1"/>
</dbReference>
<feature type="domain" description="HPt" evidence="16">
    <location>
        <begin position="1"/>
        <end position="104"/>
    </location>
</feature>
<dbReference type="PROSITE" id="PS50851">
    <property type="entry name" value="CHEW"/>
    <property type="match status" value="1"/>
</dbReference>
<feature type="domain" description="CheW-like" evidence="15">
    <location>
        <begin position="917"/>
        <end position="1052"/>
    </location>
</feature>
<keyword evidence="8" id="KW-0418">Kinase</keyword>
<dbReference type="KEGG" id="gog:C1280_06130"/>
<feature type="region of interest" description="Disordered" evidence="13">
    <location>
        <begin position="145"/>
        <end position="183"/>
    </location>
</feature>
<evidence type="ECO:0000256" key="13">
    <source>
        <dbReference type="SAM" id="MobiDB-lite"/>
    </source>
</evidence>
<accession>A0A2Z3GXA6</accession>
<keyword evidence="10" id="KW-0902">Two-component regulatory system</keyword>
<dbReference type="FunFam" id="2.30.30.40:FF:000048">
    <property type="entry name" value="Chemotaxis protein CheA, putative"/>
    <property type="match status" value="1"/>
</dbReference>
<feature type="compositionally biased region" description="Pro residues" evidence="13">
    <location>
        <begin position="284"/>
        <end position="300"/>
    </location>
</feature>
<dbReference type="Gene3D" id="1.10.287.560">
    <property type="entry name" value="Histidine kinase CheA-like, homodimeric domain"/>
    <property type="match status" value="1"/>
</dbReference>
<dbReference type="InterPro" id="IPR004105">
    <property type="entry name" value="CheA-like_dim"/>
</dbReference>
<dbReference type="CDD" id="cd16916">
    <property type="entry name" value="HATPase_CheA-like"/>
    <property type="match status" value="1"/>
</dbReference>
<dbReference type="InterPro" id="IPR005467">
    <property type="entry name" value="His_kinase_dom"/>
</dbReference>
<dbReference type="InterPro" id="IPR008207">
    <property type="entry name" value="Sig_transdc_His_kin_Hpt_dom"/>
</dbReference>
<feature type="region of interest" description="Disordered" evidence="13">
    <location>
        <begin position="598"/>
        <end position="667"/>
    </location>
</feature>
<evidence type="ECO:0000256" key="6">
    <source>
        <dbReference type="ARBA" id="ARBA00022679"/>
    </source>
</evidence>
<keyword evidence="7" id="KW-0547">Nucleotide-binding</keyword>
<dbReference type="Gene3D" id="3.30.565.10">
    <property type="entry name" value="Histidine kinase-like ATPase, C-terminal domain"/>
    <property type="match status" value="1"/>
</dbReference>
<dbReference type="Gene3D" id="1.20.120.160">
    <property type="entry name" value="HPT domain"/>
    <property type="match status" value="2"/>
</dbReference>
<dbReference type="PRINTS" id="PR00344">
    <property type="entry name" value="BCTRLSENSOR"/>
</dbReference>
<comment type="function">
    <text evidence="11">Involved in the transmission of sensory signals from the chemoreceptors to the flagellar motors. CheA is autophosphorylated; it can transfer its phosphate group to either CheB or CheY.</text>
</comment>
<dbReference type="GO" id="GO:0005737">
    <property type="term" value="C:cytoplasm"/>
    <property type="evidence" value="ECO:0007669"/>
    <property type="project" value="InterPro"/>
</dbReference>
<evidence type="ECO:0000256" key="8">
    <source>
        <dbReference type="ARBA" id="ARBA00022777"/>
    </source>
</evidence>
<dbReference type="SUPFAM" id="SSF47226">
    <property type="entry name" value="Histidine-containing phosphotransfer domain, HPT domain"/>
    <property type="match status" value="2"/>
</dbReference>
<dbReference type="InterPro" id="IPR036641">
    <property type="entry name" value="HPT_dom_sf"/>
</dbReference>
<dbReference type="SMART" id="SM01231">
    <property type="entry name" value="H-kinase_dim"/>
    <property type="match status" value="1"/>
</dbReference>
<dbReference type="SMART" id="SM00260">
    <property type="entry name" value="CheW"/>
    <property type="match status" value="1"/>
</dbReference>
<dbReference type="SMR" id="A0A2Z3GXA6"/>
<dbReference type="PROSITE" id="PS50109">
    <property type="entry name" value="HIS_KIN"/>
    <property type="match status" value="1"/>
</dbReference>
<protein>
    <recommendedName>
        <fullName evidence="3">Chemotaxis protein CheA</fullName>
        <ecNumber evidence="2">2.7.13.3</ecNumber>
    </recommendedName>
</protein>
<keyword evidence="4" id="KW-0145">Chemotaxis</keyword>
<dbReference type="CDD" id="cd00731">
    <property type="entry name" value="CheA_reg"/>
    <property type="match status" value="1"/>
</dbReference>
<dbReference type="Pfam" id="PF01584">
    <property type="entry name" value="CheW"/>
    <property type="match status" value="1"/>
</dbReference>
<dbReference type="CDD" id="cd00088">
    <property type="entry name" value="HPT"/>
    <property type="match status" value="2"/>
</dbReference>
<dbReference type="InterPro" id="IPR036061">
    <property type="entry name" value="CheW-like_dom_sf"/>
</dbReference>
<dbReference type="InterPro" id="IPR036890">
    <property type="entry name" value="HATPase_C_sf"/>
</dbReference>
<dbReference type="PANTHER" id="PTHR43395">
    <property type="entry name" value="SENSOR HISTIDINE KINASE CHEA"/>
    <property type="match status" value="1"/>
</dbReference>
<proteinExistence type="predicted"/>
<evidence type="ECO:0000259" key="15">
    <source>
        <dbReference type="PROSITE" id="PS50851"/>
    </source>
</evidence>
<dbReference type="PANTHER" id="PTHR43395:SF10">
    <property type="entry name" value="CHEMOTAXIS PROTEIN CHEA"/>
    <property type="match status" value="1"/>
</dbReference>
<dbReference type="SUPFAM" id="SSF50341">
    <property type="entry name" value="CheW-like"/>
    <property type="match status" value="1"/>
</dbReference>
<reference evidence="17 18" key="1">
    <citation type="submission" date="2018-01" db="EMBL/GenBank/DDBJ databases">
        <title>G. obscuriglobus.</title>
        <authorList>
            <person name="Franke J."/>
            <person name="Blomberg W."/>
            <person name="Selmecki A."/>
        </authorList>
    </citation>
    <scope>NUCLEOTIDE SEQUENCE [LARGE SCALE GENOMIC DNA]</scope>
    <source>
        <strain evidence="17 18">DSM 5831</strain>
    </source>
</reference>
<dbReference type="Pfam" id="PF02518">
    <property type="entry name" value="HATPase_c"/>
    <property type="match status" value="1"/>
</dbReference>
<dbReference type="GO" id="GO:0000155">
    <property type="term" value="F:phosphorelay sensor kinase activity"/>
    <property type="evidence" value="ECO:0007669"/>
    <property type="project" value="InterPro"/>
</dbReference>
<evidence type="ECO:0000313" key="17">
    <source>
        <dbReference type="EMBL" id="AWM36642.1"/>
    </source>
</evidence>
<dbReference type="EC" id="2.7.13.3" evidence="2"/>
<dbReference type="RefSeq" id="WP_109570851.1">
    <property type="nucleotide sequence ID" value="NZ_CP025958.1"/>
</dbReference>
<dbReference type="PROSITE" id="PS50894">
    <property type="entry name" value="HPT"/>
    <property type="match status" value="2"/>
</dbReference>